<dbReference type="AlphaFoldDB" id="A0A1Q9DFX6"/>
<reference evidence="2 3" key="1">
    <citation type="submission" date="2016-02" db="EMBL/GenBank/DDBJ databases">
        <title>Genome analysis of coral dinoflagellate symbionts highlights evolutionary adaptations to a symbiotic lifestyle.</title>
        <authorList>
            <person name="Aranda M."/>
            <person name="Li Y."/>
            <person name="Liew Y.J."/>
            <person name="Baumgarten S."/>
            <person name="Simakov O."/>
            <person name="Wilson M."/>
            <person name="Piel J."/>
            <person name="Ashoor H."/>
            <person name="Bougouffa S."/>
            <person name="Bajic V.B."/>
            <person name="Ryu T."/>
            <person name="Ravasi T."/>
            <person name="Bayer T."/>
            <person name="Micklem G."/>
            <person name="Kim H."/>
            <person name="Bhak J."/>
            <person name="Lajeunesse T.C."/>
            <person name="Voolstra C.R."/>
        </authorList>
    </citation>
    <scope>NUCLEOTIDE SEQUENCE [LARGE SCALE GENOMIC DNA]</scope>
    <source>
        <strain evidence="2 3">CCMP2467</strain>
    </source>
</reference>
<dbReference type="EMBL" id="LSRX01000559">
    <property type="protein sequence ID" value="OLP94058.1"/>
    <property type="molecule type" value="Genomic_DNA"/>
</dbReference>
<dbReference type="OrthoDB" id="313176at2759"/>
<evidence type="ECO:0000313" key="3">
    <source>
        <dbReference type="Proteomes" id="UP000186817"/>
    </source>
</evidence>
<organism evidence="2 3">
    <name type="scientific">Symbiodinium microadriaticum</name>
    <name type="common">Dinoflagellate</name>
    <name type="synonym">Zooxanthella microadriatica</name>
    <dbReference type="NCBI Taxonomy" id="2951"/>
    <lineage>
        <taxon>Eukaryota</taxon>
        <taxon>Sar</taxon>
        <taxon>Alveolata</taxon>
        <taxon>Dinophyceae</taxon>
        <taxon>Suessiales</taxon>
        <taxon>Symbiodiniaceae</taxon>
        <taxon>Symbiodinium</taxon>
    </lineage>
</organism>
<accession>A0A1Q9DFX6</accession>
<comment type="caution">
    <text evidence="2">The sequence shown here is derived from an EMBL/GenBank/DDBJ whole genome shotgun (WGS) entry which is preliminary data.</text>
</comment>
<feature type="region of interest" description="Disordered" evidence="1">
    <location>
        <begin position="101"/>
        <end position="127"/>
    </location>
</feature>
<evidence type="ECO:0000313" key="2">
    <source>
        <dbReference type="EMBL" id="OLP94058.1"/>
    </source>
</evidence>
<protein>
    <submittedName>
        <fullName evidence="2">Uncharacterized protein</fullName>
    </submittedName>
</protein>
<name>A0A1Q9DFX6_SYMMI</name>
<keyword evidence="3" id="KW-1185">Reference proteome</keyword>
<sequence length="127" mass="13745">MKVSKALKTRATRLLGASDIMRINLCAAGPGAPAVDREIFSSPGGGTHRKSYLEVQVLQRLEAWALTAVNGGPYNPVLVRSEDQIVAFEVPQSPQDLREYEQRLLPPNSGVEPPEAEPPDTGNPKTL</sequence>
<dbReference type="Proteomes" id="UP000186817">
    <property type="component" value="Unassembled WGS sequence"/>
</dbReference>
<proteinExistence type="predicted"/>
<gene>
    <name evidence="2" type="ORF">AK812_SmicGene23948</name>
</gene>
<evidence type="ECO:0000256" key="1">
    <source>
        <dbReference type="SAM" id="MobiDB-lite"/>
    </source>
</evidence>